<sequence>MTLPVTVSGGVASRRIWQAPTRAPNLSAMTTTEPIAATAVPPAPARMTARQVAALVALLAAQFMLAADFSVLNVALPEVGTALGFSTGGLQWVVTVFTLCAAGCTLVFGRLGDYLGRRRVFTAGMTVLALASLVGGVAGSPAMLLCARVLQGLATAAVTPAALALLTTAFTEPALRTRALGLNSVMMSSGFSVGAVLGGLLTDVLSWRWAFFVNIPVALAAMFVVPRVVGADDPRHDGAGADGAGADGAGADGAGDGNSRRHGRIDLPGAVLSTAGLFAGVYGVTRAGEHGLDAPAAVSLLAAVVLVGTFWRVENRTADALIPVRILKRPEIALGNLAALFVFGGETALIFFTGLYVQDVLGLSSLVAGLVLLGIGVGQIIAGTLGPRLLRRVPQRTLLGVSLTLQGAFMLPLSAATADPRWLVPLVATQFVNAFFSMTAALSFMVIATSSADAGTQGMATGMATESQQVGMAIGIPLASAVFVAAAGPGVPTAVGRLTGIHLAIGAVALCQIAAGLLIRAALRRAAAGRRQRTH</sequence>
<keyword evidence="5 9" id="KW-1133">Transmembrane helix</keyword>
<evidence type="ECO:0000313" key="11">
    <source>
        <dbReference type="EMBL" id="BAU87410.1"/>
    </source>
</evidence>
<dbReference type="KEGG" id="slau:SLA_6544"/>
<keyword evidence="12" id="KW-1185">Reference proteome</keyword>
<feature type="compositionally biased region" description="Gly residues" evidence="8">
    <location>
        <begin position="240"/>
        <end position="256"/>
    </location>
</feature>
<dbReference type="GO" id="GO:0005886">
    <property type="term" value="C:plasma membrane"/>
    <property type="evidence" value="ECO:0007669"/>
    <property type="project" value="UniProtKB-SubCell"/>
</dbReference>
<name>A0A160P8W4_STRLU</name>
<keyword evidence="3" id="KW-1003">Cell membrane</keyword>
<evidence type="ECO:0000313" key="12">
    <source>
        <dbReference type="Proteomes" id="UP000217676"/>
    </source>
</evidence>
<dbReference type="CDD" id="cd17321">
    <property type="entry name" value="MFS_MMR_MDR_like"/>
    <property type="match status" value="1"/>
</dbReference>
<feature type="transmembrane region" description="Helical" evidence="9">
    <location>
        <begin position="334"/>
        <end position="357"/>
    </location>
</feature>
<evidence type="ECO:0000256" key="5">
    <source>
        <dbReference type="ARBA" id="ARBA00022989"/>
    </source>
</evidence>
<dbReference type="SUPFAM" id="SSF103473">
    <property type="entry name" value="MFS general substrate transporter"/>
    <property type="match status" value="1"/>
</dbReference>
<organism evidence="11 12">
    <name type="scientific">Streptomyces laurentii</name>
    <dbReference type="NCBI Taxonomy" id="39478"/>
    <lineage>
        <taxon>Bacteria</taxon>
        <taxon>Bacillati</taxon>
        <taxon>Actinomycetota</taxon>
        <taxon>Actinomycetes</taxon>
        <taxon>Kitasatosporales</taxon>
        <taxon>Streptomycetaceae</taxon>
        <taxon>Streptomyces</taxon>
    </lineage>
</organism>
<evidence type="ECO:0000256" key="4">
    <source>
        <dbReference type="ARBA" id="ARBA00022692"/>
    </source>
</evidence>
<keyword evidence="2" id="KW-0813">Transport</keyword>
<protein>
    <submittedName>
        <fullName evidence="11">Transmembrane efflux protein</fullName>
    </submittedName>
</protein>
<dbReference type="PANTHER" id="PTHR42718:SF46">
    <property type="entry name" value="BLR6921 PROTEIN"/>
    <property type="match status" value="1"/>
</dbReference>
<feature type="transmembrane region" description="Helical" evidence="9">
    <location>
        <begin position="182"/>
        <end position="201"/>
    </location>
</feature>
<gene>
    <name evidence="11" type="ORF">SLA_6544</name>
</gene>
<dbReference type="Proteomes" id="UP000217676">
    <property type="component" value="Chromosome"/>
</dbReference>
<feature type="transmembrane region" description="Helical" evidence="9">
    <location>
        <begin position="267"/>
        <end position="284"/>
    </location>
</feature>
<feature type="transmembrane region" description="Helical" evidence="9">
    <location>
        <begin position="120"/>
        <end position="143"/>
    </location>
</feature>
<dbReference type="Pfam" id="PF07690">
    <property type="entry name" value="MFS_1"/>
    <property type="match status" value="1"/>
</dbReference>
<feature type="transmembrane region" description="Helical" evidence="9">
    <location>
        <begin position="207"/>
        <end position="225"/>
    </location>
</feature>
<dbReference type="InterPro" id="IPR020846">
    <property type="entry name" value="MFS_dom"/>
</dbReference>
<feature type="domain" description="Major facilitator superfamily (MFS) profile" evidence="10">
    <location>
        <begin position="54"/>
        <end position="524"/>
    </location>
</feature>
<evidence type="ECO:0000256" key="1">
    <source>
        <dbReference type="ARBA" id="ARBA00004651"/>
    </source>
</evidence>
<evidence type="ECO:0000256" key="2">
    <source>
        <dbReference type="ARBA" id="ARBA00022448"/>
    </source>
</evidence>
<feature type="transmembrane region" description="Helical" evidence="9">
    <location>
        <begin position="422"/>
        <end position="449"/>
    </location>
</feature>
<dbReference type="GO" id="GO:0046677">
    <property type="term" value="P:response to antibiotic"/>
    <property type="evidence" value="ECO:0007669"/>
    <property type="project" value="UniProtKB-KW"/>
</dbReference>
<proteinExistence type="predicted"/>
<evidence type="ECO:0000256" key="9">
    <source>
        <dbReference type="SAM" id="Phobius"/>
    </source>
</evidence>
<comment type="subcellular location">
    <subcellularLocation>
        <location evidence="1">Cell membrane</location>
        <topology evidence="1">Multi-pass membrane protein</topology>
    </subcellularLocation>
</comment>
<evidence type="ECO:0000259" key="10">
    <source>
        <dbReference type="PROSITE" id="PS50850"/>
    </source>
</evidence>
<feature type="region of interest" description="Disordered" evidence="8">
    <location>
        <begin position="239"/>
        <end position="258"/>
    </location>
</feature>
<dbReference type="InterPro" id="IPR011701">
    <property type="entry name" value="MFS"/>
</dbReference>
<evidence type="ECO:0000256" key="3">
    <source>
        <dbReference type="ARBA" id="ARBA00022475"/>
    </source>
</evidence>
<keyword evidence="4 9" id="KW-0812">Transmembrane</keyword>
<feature type="transmembrane region" description="Helical" evidence="9">
    <location>
        <begin position="52"/>
        <end position="76"/>
    </location>
</feature>
<dbReference type="InterPro" id="IPR036259">
    <property type="entry name" value="MFS_trans_sf"/>
</dbReference>
<evidence type="ECO:0000256" key="7">
    <source>
        <dbReference type="ARBA" id="ARBA00023251"/>
    </source>
</evidence>
<evidence type="ECO:0000256" key="6">
    <source>
        <dbReference type="ARBA" id="ARBA00023136"/>
    </source>
</evidence>
<feature type="transmembrane region" description="Helical" evidence="9">
    <location>
        <begin position="397"/>
        <end position="416"/>
    </location>
</feature>
<dbReference type="Gene3D" id="1.20.1250.20">
    <property type="entry name" value="MFS general substrate transporter like domains"/>
    <property type="match status" value="1"/>
</dbReference>
<feature type="transmembrane region" description="Helical" evidence="9">
    <location>
        <begin position="149"/>
        <end position="170"/>
    </location>
</feature>
<dbReference type="AlphaFoldDB" id="A0A160P8W4"/>
<evidence type="ECO:0000256" key="8">
    <source>
        <dbReference type="SAM" id="MobiDB-lite"/>
    </source>
</evidence>
<accession>A0A160P8W4</accession>
<dbReference type="Gene3D" id="1.20.1720.10">
    <property type="entry name" value="Multidrug resistance protein D"/>
    <property type="match status" value="1"/>
</dbReference>
<dbReference type="PROSITE" id="PS50850">
    <property type="entry name" value="MFS"/>
    <property type="match status" value="1"/>
</dbReference>
<dbReference type="GO" id="GO:0022857">
    <property type="term" value="F:transmembrane transporter activity"/>
    <property type="evidence" value="ECO:0007669"/>
    <property type="project" value="InterPro"/>
</dbReference>
<reference evidence="11 12" key="1">
    <citation type="journal article" date="2016" name="Genome Announc.">
        <title>Complete Genome Sequence of Thiostrepton-Producing Streptomyces laurentii ATCC 31255.</title>
        <authorList>
            <person name="Doi K."/>
            <person name="Fujino Y."/>
            <person name="Nagayoshi Y."/>
            <person name="Ohshima T."/>
            <person name="Ogata S."/>
        </authorList>
    </citation>
    <scope>NUCLEOTIDE SEQUENCE [LARGE SCALE GENOMIC DNA]</scope>
    <source>
        <strain evidence="11 12">ATCC 31255</strain>
    </source>
</reference>
<feature type="transmembrane region" description="Helical" evidence="9">
    <location>
        <begin position="363"/>
        <end position="385"/>
    </location>
</feature>
<dbReference type="PANTHER" id="PTHR42718">
    <property type="entry name" value="MAJOR FACILITATOR SUPERFAMILY MULTIDRUG TRANSPORTER MFSC"/>
    <property type="match status" value="1"/>
</dbReference>
<feature type="transmembrane region" description="Helical" evidence="9">
    <location>
        <begin position="500"/>
        <end position="523"/>
    </location>
</feature>
<dbReference type="EMBL" id="AP017424">
    <property type="protein sequence ID" value="BAU87410.1"/>
    <property type="molecule type" value="Genomic_DNA"/>
</dbReference>
<keyword evidence="6 9" id="KW-0472">Membrane</keyword>
<feature type="transmembrane region" description="Helical" evidence="9">
    <location>
        <begin position="470"/>
        <end position="488"/>
    </location>
</feature>
<keyword evidence="7" id="KW-0046">Antibiotic resistance</keyword>
<feature type="transmembrane region" description="Helical" evidence="9">
    <location>
        <begin position="296"/>
        <end position="313"/>
    </location>
</feature>
<feature type="transmembrane region" description="Helical" evidence="9">
    <location>
        <begin position="88"/>
        <end position="108"/>
    </location>
</feature>